<name>A0A7Y0EYP8_9BIFI</name>
<accession>A0A7Y0EYP8</accession>
<sequence length="38" mass="4289">MDRKLGRTALSVSSIASLGPTAVKLRYQLLYKKRITPR</sequence>
<dbReference type="EMBL" id="JAAIIG010000008">
    <property type="protein sequence ID" value="NMM98845.1"/>
    <property type="molecule type" value="Genomic_DNA"/>
</dbReference>
<comment type="caution">
    <text evidence="1">The sequence shown here is derived from an EMBL/GenBank/DDBJ whole genome shotgun (WGS) entry which is preliminary data.</text>
</comment>
<dbReference type="Proteomes" id="UP000543419">
    <property type="component" value="Unassembled WGS sequence"/>
</dbReference>
<gene>
    <name evidence="1" type="ORF">G1C97_1803</name>
</gene>
<evidence type="ECO:0000313" key="1">
    <source>
        <dbReference type="EMBL" id="NMM98845.1"/>
    </source>
</evidence>
<proteinExistence type="predicted"/>
<reference evidence="1 2" key="1">
    <citation type="submission" date="2020-02" db="EMBL/GenBank/DDBJ databases">
        <title>Characterization of phylogenetic diversity of novel bifidobacterial species isolated in Czech ZOOs.</title>
        <authorList>
            <person name="Lugli G.A."/>
            <person name="Vera N.B."/>
            <person name="Ventura M."/>
        </authorList>
    </citation>
    <scope>NUCLEOTIDE SEQUENCE [LARGE SCALE GENOMIC DNA]</scope>
    <source>
        <strain evidence="1 2">DSM 109959</strain>
    </source>
</reference>
<evidence type="ECO:0000313" key="2">
    <source>
        <dbReference type="Proteomes" id="UP000543419"/>
    </source>
</evidence>
<organism evidence="1 2">
    <name type="scientific">Bifidobacterium olomucense</name>
    <dbReference type="NCBI Taxonomy" id="2675324"/>
    <lineage>
        <taxon>Bacteria</taxon>
        <taxon>Bacillati</taxon>
        <taxon>Actinomycetota</taxon>
        <taxon>Actinomycetes</taxon>
        <taxon>Bifidobacteriales</taxon>
        <taxon>Bifidobacteriaceae</taxon>
        <taxon>Bifidobacterium</taxon>
    </lineage>
</organism>
<protein>
    <submittedName>
        <fullName evidence="1">Uncharacterized protein</fullName>
    </submittedName>
</protein>
<dbReference type="AlphaFoldDB" id="A0A7Y0EYP8"/>
<keyword evidence="2" id="KW-1185">Reference proteome</keyword>